<evidence type="ECO:0000256" key="2">
    <source>
        <dbReference type="PROSITE-ProRule" id="PRU00267"/>
    </source>
</evidence>
<dbReference type="RefSeq" id="XP_007512617.1">
    <property type="nucleotide sequence ID" value="XM_007512555.1"/>
</dbReference>
<feature type="compositionally biased region" description="Basic and acidic residues" evidence="3">
    <location>
        <begin position="248"/>
        <end position="264"/>
    </location>
</feature>
<dbReference type="InterPro" id="IPR036910">
    <property type="entry name" value="HMG_box_dom_sf"/>
</dbReference>
<dbReference type="Pfam" id="PF02201">
    <property type="entry name" value="SWIB"/>
    <property type="match status" value="1"/>
</dbReference>
<dbReference type="Gene3D" id="1.10.30.10">
    <property type="entry name" value="High mobility group box domain"/>
    <property type="match status" value="1"/>
</dbReference>
<dbReference type="Proteomes" id="UP000198341">
    <property type="component" value="Chromosome 6"/>
</dbReference>
<accession>K8EGD3</accession>
<organism evidence="6 7">
    <name type="scientific">Bathycoccus prasinos</name>
    <dbReference type="NCBI Taxonomy" id="41875"/>
    <lineage>
        <taxon>Eukaryota</taxon>
        <taxon>Viridiplantae</taxon>
        <taxon>Chlorophyta</taxon>
        <taxon>Mamiellophyceae</taxon>
        <taxon>Mamiellales</taxon>
        <taxon>Bathycoccaceae</taxon>
        <taxon>Bathycoccus</taxon>
    </lineage>
</organism>
<dbReference type="EMBL" id="FO082273">
    <property type="protein sequence ID" value="CCO17217.1"/>
    <property type="molecule type" value="Genomic_DNA"/>
</dbReference>
<dbReference type="Gene3D" id="1.10.245.10">
    <property type="entry name" value="SWIB/MDM2 domain"/>
    <property type="match status" value="1"/>
</dbReference>
<proteinExistence type="predicted"/>
<dbReference type="SMART" id="SM00151">
    <property type="entry name" value="SWIB"/>
    <property type="match status" value="1"/>
</dbReference>
<dbReference type="SMART" id="SM00398">
    <property type="entry name" value="HMG"/>
    <property type="match status" value="1"/>
</dbReference>
<evidence type="ECO:0000259" key="4">
    <source>
        <dbReference type="PROSITE" id="PS50118"/>
    </source>
</evidence>
<dbReference type="GO" id="GO:0005634">
    <property type="term" value="C:nucleus"/>
    <property type="evidence" value="ECO:0007669"/>
    <property type="project" value="UniProtKB-UniRule"/>
</dbReference>
<keyword evidence="2" id="KW-0539">Nucleus</keyword>
<protein>
    <submittedName>
        <fullName evidence="6">Nucleosome binding protein</fullName>
    </submittedName>
</protein>
<feature type="compositionally biased region" description="Acidic residues" evidence="3">
    <location>
        <begin position="107"/>
        <end position="123"/>
    </location>
</feature>
<keyword evidence="7" id="KW-1185">Reference proteome</keyword>
<evidence type="ECO:0000313" key="7">
    <source>
        <dbReference type="Proteomes" id="UP000198341"/>
    </source>
</evidence>
<gene>
    <name evidence="6" type="ORF">Bathy06g01230</name>
</gene>
<dbReference type="eggNOG" id="KOG0381">
    <property type="taxonomic scope" value="Eukaryota"/>
</dbReference>
<dbReference type="InterPro" id="IPR019835">
    <property type="entry name" value="SWIB_domain"/>
</dbReference>
<sequence length="346" mass="39993">MTLKNDPLELAIAKSLAEIFSKKDLNLDLLTIASIVEELESKLSNGEGRDGLIKQTKKKFIRAMVQAHLDESHFGHAKAKRGEPWTSTEMILKREEEEKEKELKEADSEEEEEESEEDEEDVSDAERGTHYHSAKRTTRGDTNPSKKKQQKRTGSGGKSTTSSTKEMKDPNKPKGPQGPYMCFVSHNREKIVKEFPGISFGECGKKLGQRWQNLSEKGKEMYNEMAEKDKKRYEKEMEKYVPMSDTELNKLKAKAEKEKKERSENSGFKKPYKCSEKLKTFLNGQETITRAQLTSQMWAYFKEKNLKDPEKKQFVISDDKLFKLIGERRFKAFGFMKYLSKDLIPM</sequence>
<dbReference type="AlphaFoldDB" id="K8EGD3"/>
<dbReference type="KEGG" id="bpg:Bathy06g01230"/>
<feature type="domain" description="DM2" evidence="5">
    <location>
        <begin position="267"/>
        <end position="345"/>
    </location>
</feature>
<feature type="compositionally biased region" description="Basic and acidic residues" evidence="3">
    <location>
        <begin position="91"/>
        <end position="106"/>
    </location>
</feature>
<dbReference type="GO" id="GO:0003677">
    <property type="term" value="F:DNA binding"/>
    <property type="evidence" value="ECO:0007669"/>
    <property type="project" value="UniProtKB-UniRule"/>
</dbReference>
<dbReference type="Pfam" id="PF00505">
    <property type="entry name" value="HMG_box"/>
    <property type="match status" value="1"/>
</dbReference>
<dbReference type="InterPro" id="IPR050342">
    <property type="entry name" value="HMGB"/>
</dbReference>
<evidence type="ECO:0000256" key="1">
    <source>
        <dbReference type="ARBA" id="ARBA00023125"/>
    </source>
</evidence>
<keyword evidence="1 2" id="KW-0238">DNA-binding</keyword>
<reference evidence="6 7" key="1">
    <citation type="submission" date="2011-10" db="EMBL/GenBank/DDBJ databases">
        <authorList>
            <person name="Genoscope - CEA"/>
        </authorList>
    </citation>
    <scope>NUCLEOTIDE SEQUENCE [LARGE SCALE GENOMIC DNA]</scope>
    <source>
        <strain evidence="6 7">RCC 1105</strain>
    </source>
</reference>
<name>K8EGD3_9CHLO</name>
<dbReference type="OrthoDB" id="1919336at2759"/>
<feature type="region of interest" description="Disordered" evidence="3">
    <location>
        <begin position="248"/>
        <end position="269"/>
    </location>
</feature>
<feature type="region of interest" description="Disordered" evidence="3">
    <location>
        <begin position="74"/>
        <end position="182"/>
    </location>
</feature>
<dbReference type="InterPro" id="IPR009071">
    <property type="entry name" value="HMG_box_dom"/>
</dbReference>
<dbReference type="SUPFAM" id="SSF47592">
    <property type="entry name" value="SWIB/MDM2 domain"/>
    <property type="match status" value="1"/>
</dbReference>
<evidence type="ECO:0000259" key="5">
    <source>
        <dbReference type="PROSITE" id="PS51925"/>
    </source>
</evidence>
<dbReference type="CDD" id="cd10567">
    <property type="entry name" value="SWIB-MDM2_like"/>
    <property type="match status" value="1"/>
</dbReference>
<dbReference type="FunFam" id="1.10.30.10:FF:000073">
    <property type="entry name" value="High mobility group protein 1 homolog"/>
    <property type="match status" value="1"/>
</dbReference>
<evidence type="ECO:0000256" key="3">
    <source>
        <dbReference type="SAM" id="MobiDB-lite"/>
    </source>
</evidence>
<dbReference type="PROSITE" id="PS50118">
    <property type="entry name" value="HMG_BOX_2"/>
    <property type="match status" value="1"/>
</dbReference>
<dbReference type="PANTHER" id="PTHR48112">
    <property type="entry name" value="HIGH MOBILITY GROUP PROTEIN DSP1"/>
    <property type="match status" value="1"/>
</dbReference>
<feature type="domain" description="HMG box" evidence="4">
    <location>
        <begin position="173"/>
        <end position="241"/>
    </location>
</feature>
<dbReference type="InterPro" id="IPR036885">
    <property type="entry name" value="SWIB_MDM2_dom_sf"/>
</dbReference>
<dbReference type="STRING" id="41875.K8EGD3"/>
<feature type="DNA-binding region" description="HMG box" evidence="2">
    <location>
        <begin position="173"/>
        <end position="241"/>
    </location>
</feature>
<dbReference type="eggNOG" id="KOG1946">
    <property type="taxonomic scope" value="Eukaryota"/>
</dbReference>
<dbReference type="GeneID" id="19015103"/>
<dbReference type="InterPro" id="IPR003121">
    <property type="entry name" value="SWIB_MDM2_domain"/>
</dbReference>
<dbReference type="PROSITE" id="PS51925">
    <property type="entry name" value="SWIB_MDM2"/>
    <property type="match status" value="1"/>
</dbReference>
<evidence type="ECO:0000313" key="6">
    <source>
        <dbReference type="EMBL" id="CCO17217.1"/>
    </source>
</evidence>
<dbReference type="SUPFAM" id="SSF47095">
    <property type="entry name" value="HMG-box"/>
    <property type="match status" value="1"/>
</dbReference>